<evidence type="ECO:0000313" key="2">
    <source>
        <dbReference type="EMBL" id="MPC34126.1"/>
    </source>
</evidence>
<gene>
    <name evidence="2" type="ORF">E2C01_027505</name>
</gene>
<proteinExistence type="predicted"/>
<evidence type="ECO:0000313" key="3">
    <source>
        <dbReference type="Proteomes" id="UP000324222"/>
    </source>
</evidence>
<keyword evidence="3" id="KW-1185">Reference proteome</keyword>
<accession>A0A5B7ELQ3</accession>
<evidence type="ECO:0000256" key="1">
    <source>
        <dbReference type="SAM" id="MobiDB-lite"/>
    </source>
</evidence>
<name>A0A5B7ELQ3_PORTR</name>
<dbReference type="Proteomes" id="UP000324222">
    <property type="component" value="Unassembled WGS sequence"/>
</dbReference>
<dbReference type="EMBL" id="VSRR010002989">
    <property type="protein sequence ID" value="MPC34126.1"/>
    <property type="molecule type" value="Genomic_DNA"/>
</dbReference>
<dbReference type="AlphaFoldDB" id="A0A5B7ELQ3"/>
<protein>
    <submittedName>
        <fullName evidence="2">Uncharacterized protein</fullName>
    </submittedName>
</protein>
<reference evidence="2 3" key="1">
    <citation type="submission" date="2019-05" db="EMBL/GenBank/DDBJ databases">
        <title>Another draft genome of Portunus trituberculatus and its Hox gene families provides insights of decapod evolution.</title>
        <authorList>
            <person name="Jeong J.-H."/>
            <person name="Song I."/>
            <person name="Kim S."/>
            <person name="Choi T."/>
            <person name="Kim D."/>
            <person name="Ryu S."/>
            <person name="Kim W."/>
        </authorList>
    </citation>
    <scope>NUCLEOTIDE SEQUENCE [LARGE SCALE GENOMIC DNA]</scope>
    <source>
        <tissue evidence="2">Muscle</tissue>
    </source>
</reference>
<sequence length="136" mass="15054">MTASPGIVSQARFVPSLRQTTITQDAEGSISLSTSSPQAVLHVSGAALSPFPLKPDSAQLQPALDPQCSRLKGERKRVKEALDEEEAKNPTRSPWKNITLAPLEWQSRLFPHLVTKIAKPFNHTLAEEEEEEEEKE</sequence>
<comment type="caution">
    <text evidence="2">The sequence shown here is derived from an EMBL/GenBank/DDBJ whole genome shotgun (WGS) entry which is preliminary data.</text>
</comment>
<organism evidence="2 3">
    <name type="scientific">Portunus trituberculatus</name>
    <name type="common">Swimming crab</name>
    <name type="synonym">Neptunus trituberculatus</name>
    <dbReference type="NCBI Taxonomy" id="210409"/>
    <lineage>
        <taxon>Eukaryota</taxon>
        <taxon>Metazoa</taxon>
        <taxon>Ecdysozoa</taxon>
        <taxon>Arthropoda</taxon>
        <taxon>Crustacea</taxon>
        <taxon>Multicrustacea</taxon>
        <taxon>Malacostraca</taxon>
        <taxon>Eumalacostraca</taxon>
        <taxon>Eucarida</taxon>
        <taxon>Decapoda</taxon>
        <taxon>Pleocyemata</taxon>
        <taxon>Brachyura</taxon>
        <taxon>Eubrachyura</taxon>
        <taxon>Portunoidea</taxon>
        <taxon>Portunidae</taxon>
        <taxon>Portuninae</taxon>
        <taxon>Portunus</taxon>
    </lineage>
</organism>
<feature type="region of interest" description="Disordered" evidence="1">
    <location>
        <begin position="71"/>
        <end position="94"/>
    </location>
</feature>